<dbReference type="Pfam" id="PF13376">
    <property type="entry name" value="OmdA"/>
    <property type="match status" value="1"/>
</dbReference>
<evidence type="ECO:0000313" key="2">
    <source>
        <dbReference type="Proteomes" id="UP000237061"/>
    </source>
</evidence>
<accession>A0A2S3ZWW1</accession>
<proteinExistence type="predicted"/>
<protein>
    <submittedName>
        <fullName evidence="1">OmdA domain containing protein</fullName>
    </submittedName>
</protein>
<dbReference type="Proteomes" id="UP000237061">
    <property type="component" value="Unassembled WGS sequence"/>
</dbReference>
<keyword evidence="2" id="KW-1185">Reference proteome</keyword>
<reference evidence="1 2" key="1">
    <citation type="submission" date="2018-01" db="EMBL/GenBank/DDBJ databases">
        <title>Arthrobacter sp. nov., from glaciers in China.</title>
        <authorList>
            <person name="Liu Q."/>
            <person name="Xin Y.-H."/>
        </authorList>
    </citation>
    <scope>NUCLEOTIDE SEQUENCE [LARGE SCALE GENOMIC DNA]</scope>
    <source>
        <strain evidence="1 2">HLT2-12-2</strain>
    </source>
</reference>
<dbReference type="EMBL" id="PPXC01000006">
    <property type="protein sequence ID" value="POH73690.1"/>
    <property type="molecule type" value="Genomic_DNA"/>
</dbReference>
<sequence length="183" mass="20201">MVVEILEFSQAAEWESWLTEHQDQQVQAWLRVGKKRSAIALITIAEAADVGLCFGWIDGQRKGLDQDSFLQRYSRRRARSSWSLINVQKAEALMAAGRMHPSGLVEVDAAKADGRWAAAYEPQRTASVPAELTVALESDPVARAAFEGLGRSERYLLILPLLRSVTVEARAKALARILAQLSG</sequence>
<evidence type="ECO:0000313" key="1">
    <source>
        <dbReference type="EMBL" id="POH73690.1"/>
    </source>
</evidence>
<gene>
    <name evidence="1" type="ORF">CVS27_10060</name>
</gene>
<name>A0A2S3ZWW1_ARTGL</name>
<comment type="caution">
    <text evidence="1">The sequence shown here is derived from an EMBL/GenBank/DDBJ whole genome shotgun (WGS) entry which is preliminary data.</text>
</comment>
<organism evidence="1 2">
    <name type="scientific">Arthrobacter glacialis</name>
    <dbReference type="NCBI Taxonomy" id="1664"/>
    <lineage>
        <taxon>Bacteria</taxon>
        <taxon>Bacillati</taxon>
        <taxon>Actinomycetota</taxon>
        <taxon>Actinomycetes</taxon>
        <taxon>Micrococcales</taxon>
        <taxon>Micrococcaceae</taxon>
        <taxon>Arthrobacter</taxon>
    </lineage>
</organism>
<dbReference type="AlphaFoldDB" id="A0A2S3ZWW1"/>